<evidence type="ECO:0000313" key="1">
    <source>
        <dbReference type="EMBL" id="QDD70197.1"/>
    </source>
</evidence>
<reference evidence="1 2" key="1">
    <citation type="submission" date="2018-06" db="EMBL/GenBank/DDBJ databases">
        <title>Complete genome sequnece of Lactobacillus amylovorus PMRA3.</title>
        <authorList>
            <person name="Nam Y.-D."/>
            <person name="Chung W.-H."/>
            <person name="Park Y.S."/>
            <person name="Kang J."/>
        </authorList>
    </citation>
    <scope>NUCLEOTIDE SEQUENCE [LARGE SCALE GENOMIC DNA]</scope>
    <source>
        <strain evidence="1 2">PMRA3</strain>
    </source>
</reference>
<proteinExistence type="predicted"/>
<dbReference type="Proteomes" id="UP000312326">
    <property type="component" value="Chromosome"/>
</dbReference>
<dbReference type="AlphaFoldDB" id="A0A5B8ECR4"/>
<dbReference type="EMBL" id="CP029754">
    <property type="protein sequence ID" value="QDD70197.1"/>
    <property type="molecule type" value="Genomic_DNA"/>
</dbReference>
<protein>
    <submittedName>
        <fullName evidence="1">Uncharacterized protein</fullName>
    </submittedName>
</protein>
<evidence type="ECO:0000313" key="2">
    <source>
        <dbReference type="Proteomes" id="UP000312326"/>
    </source>
</evidence>
<dbReference type="RefSeq" id="WP_139962226.1">
    <property type="nucleotide sequence ID" value="NZ_CP029754.1"/>
</dbReference>
<accession>A0A5B8ECR4</accession>
<organism evidence="1 2">
    <name type="scientific">Lactobacillus amylovorus</name>
    <dbReference type="NCBI Taxonomy" id="1604"/>
    <lineage>
        <taxon>Bacteria</taxon>
        <taxon>Bacillati</taxon>
        <taxon>Bacillota</taxon>
        <taxon>Bacilli</taxon>
        <taxon>Lactobacillales</taxon>
        <taxon>Lactobacillaceae</taxon>
        <taxon>Lactobacillus</taxon>
    </lineage>
</organism>
<sequence>MEYNGVEVHFKNGKTINIKMPEPNKFIDWITERDLSKTPFISIDDKQAINLAEVLHIKACKIAKLKKTHNGK</sequence>
<name>A0A5B8ECR4_LACAM</name>
<gene>
    <name evidence="1" type="ORF">DM298_04375</name>
</gene>